<keyword evidence="1" id="KW-1133">Transmembrane helix</keyword>
<sequence length="260" mass="28384">MLPLTLLLLTAAPDAPTRVPTSVVLAQTRTEDARAPLERARKLAEELRYEEAAVEYQRYLGLEGRPAAERAQALLELGYIHLLLEDETNAELRTAEALEQDAWIRAPANAPPQQVELLERVRAQLAARPKLAVLPREGNIEPRRVRASLKDPQGKTSEVLLRHATAPDGPYRAARMACEGDTCEGELPTPGNTTDFTAWYFVEALDAQGNTLARAATPRAPLQLSVIEQRAWYESPWVYAGGAAVLVGAAAVFFVASDPG</sequence>
<comment type="caution">
    <text evidence="2">The sequence shown here is derived from an EMBL/GenBank/DDBJ whole genome shotgun (WGS) entry which is preliminary data.</text>
</comment>
<dbReference type="RefSeq" id="WP_321546544.1">
    <property type="nucleotide sequence ID" value="NZ_JAXIVS010000004.1"/>
</dbReference>
<keyword evidence="1" id="KW-0472">Membrane</keyword>
<keyword evidence="3" id="KW-1185">Reference proteome</keyword>
<evidence type="ECO:0000313" key="2">
    <source>
        <dbReference type="EMBL" id="MDY7227834.1"/>
    </source>
</evidence>
<feature type="transmembrane region" description="Helical" evidence="1">
    <location>
        <begin position="237"/>
        <end position="256"/>
    </location>
</feature>
<evidence type="ECO:0000313" key="3">
    <source>
        <dbReference type="Proteomes" id="UP001291309"/>
    </source>
</evidence>
<name>A0ABU5H4M5_9BACT</name>
<evidence type="ECO:0008006" key="4">
    <source>
        <dbReference type="Google" id="ProtNLM"/>
    </source>
</evidence>
<gene>
    <name evidence="2" type="ORF">SYV04_15570</name>
</gene>
<keyword evidence="1" id="KW-0812">Transmembrane</keyword>
<dbReference type="EMBL" id="JAXIVS010000004">
    <property type="protein sequence ID" value="MDY7227834.1"/>
    <property type="molecule type" value="Genomic_DNA"/>
</dbReference>
<reference evidence="2 3" key="1">
    <citation type="submission" date="2023-12" db="EMBL/GenBank/DDBJ databases">
        <title>the genome sequence of Hyalangium sp. s54d21.</title>
        <authorList>
            <person name="Zhang X."/>
        </authorList>
    </citation>
    <scope>NUCLEOTIDE SEQUENCE [LARGE SCALE GENOMIC DNA]</scope>
    <source>
        <strain evidence="3">s54d21</strain>
    </source>
</reference>
<evidence type="ECO:0000256" key="1">
    <source>
        <dbReference type="SAM" id="Phobius"/>
    </source>
</evidence>
<organism evidence="2 3">
    <name type="scientific">Hyalangium rubrum</name>
    <dbReference type="NCBI Taxonomy" id="3103134"/>
    <lineage>
        <taxon>Bacteria</taxon>
        <taxon>Pseudomonadati</taxon>
        <taxon>Myxococcota</taxon>
        <taxon>Myxococcia</taxon>
        <taxon>Myxococcales</taxon>
        <taxon>Cystobacterineae</taxon>
        <taxon>Archangiaceae</taxon>
        <taxon>Hyalangium</taxon>
    </lineage>
</organism>
<protein>
    <recommendedName>
        <fullName evidence="4">Tetratricopeptide repeat protein</fullName>
    </recommendedName>
</protein>
<proteinExistence type="predicted"/>
<dbReference type="Proteomes" id="UP001291309">
    <property type="component" value="Unassembled WGS sequence"/>
</dbReference>
<accession>A0ABU5H4M5</accession>